<dbReference type="EMBL" id="KZ451987">
    <property type="protein sequence ID" value="PKA54029.1"/>
    <property type="molecule type" value="Genomic_DNA"/>
</dbReference>
<evidence type="ECO:0000313" key="2">
    <source>
        <dbReference type="Proteomes" id="UP000236161"/>
    </source>
</evidence>
<dbReference type="Proteomes" id="UP000236161">
    <property type="component" value="Unassembled WGS sequence"/>
</dbReference>
<sequence length="56" mass="6533">MQKRRLFLNLRLKVLVAAGLRNQRRLDIELEVSFLVVQMLEALCNPEPAIFQIVIL</sequence>
<organism evidence="1 2">
    <name type="scientific">Apostasia shenzhenica</name>
    <dbReference type="NCBI Taxonomy" id="1088818"/>
    <lineage>
        <taxon>Eukaryota</taxon>
        <taxon>Viridiplantae</taxon>
        <taxon>Streptophyta</taxon>
        <taxon>Embryophyta</taxon>
        <taxon>Tracheophyta</taxon>
        <taxon>Spermatophyta</taxon>
        <taxon>Magnoliopsida</taxon>
        <taxon>Liliopsida</taxon>
        <taxon>Asparagales</taxon>
        <taxon>Orchidaceae</taxon>
        <taxon>Apostasioideae</taxon>
        <taxon>Apostasia</taxon>
    </lineage>
</organism>
<protein>
    <submittedName>
        <fullName evidence="1">Uncharacterized protein</fullName>
    </submittedName>
</protein>
<proteinExistence type="predicted"/>
<accession>A0A2I0AEP9</accession>
<dbReference type="AlphaFoldDB" id="A0A2I0AEP9"/>
<gene>
    <name evidence="1" type="ORF">AXF42_Ash016194</name>
</gene>
<name>A0A2I0AEP9_9ASPA</name>
<keyword evidence="2" id="KW-1185">Reference proteome</keyword>
<reference evidence="1 2" key="1">
    <citation type="journal article" date="2017" name="Nature">
        <title>The Apostasia genome and the evolution of orchids.</title>
        <authorList>
            <person name="Zhang G.Q."/>
            <person name="Liu K.W."/>
            <person name="Li Z."/>
            <person name="Lohaus R."/>
            <person name="Hsiao Y.Y."/>
            <person name="Niu S.C."/>
            <person name="Wang J.Y."/>
            <person name="Lin Y.C."/>
            <person name="Xu Q."/>
            <person name="Chen L.J."/>
            <person name="Yoshida K."/>
            <person name="Fujiwara S."/>
            <person name="Wang Z.W."/>
            <person name="Zhang Y.Q."/>
            <person name="Mitsuda N."/>
            <person name="Wang M."/>
            <person name="Liu G.H."/>
            <person name="Pecoraro L."/>
            <person name="Huang H.X."/>
            <person name="Xiao X.J."/>
            <person name="Lin M."/>
            <person name="Wu X.Y."/>
            <person name="Wu W.L."/>
            <person name="Chen Y.Y."/>
            <person name="Chang S.B."/>
            <person name="Sakamoto S."/>
            <person name="Ohme-Takagi M."/>
            <person name="Yagi M."/>
            <person name="Zeng S.J."/>
            <person name="Shen C.Y."/>
            <person name="Yeh C.M."/>
            <person name="Luo Y.B."/>
            <person name="Tsai W.C."/>
            <person name="Van de Peer Y."/>
            <person name="Liu Z.J."/>
        </authorList>
    </citation>
    <scope>NUCLEOTIDE SEQUENCE [LARGE SCALE GENOMIC DNA]</scope>
    <source>
        <strain evidence="2">cv. Shenzhen</strain>
        <tissue evidence="1">Stem</tissue>
    </source>
</reference>
<evidence type="ECO:0000313" key="1">
    <source>
        <dbReference type="EMBL" id="PKA54029.1"/>
    </source>
</evidence>